<evidence type="ECO:0000256" key="2">
    <source>
        <dbReference type="ARBA" id="ARBA00022475"/>
    </source>
</evidence>
<evidence type="ECO:0000256" key="4">
    <source>
        <dbReference type="ARBA" id="ARBA00022989"/>
    </source>
</evidence>
<dbReference type="PROSITE" id="PS50850">
    <property type="entry name" value="MFS"/>
    <property type="match status" value="1"/>
</dbReference>
<feature type="transmembrane region" description="Helical" evidence="6">
    <location>
        <begin position="297"/>
        <end position="321"/>
    </location>
</feature>
<keyword evidence="2" id="KW-1003">Cell membrane</keyword>
<evidence type="ECO:0000313" key="9">
    <source>
        <dbReference type="Proteomes" id="UP000008385"/>
    </source>
</evidence>
<evidence type="ECO:0000256" key="6">
    <source>
        <dbReference type="SAM" id="Phobius"/>
    </source>
</evidence>
<dbReference type="KEGG" id="rta:Rta_03430"/>
<organism evidence="8 9">
    <name type="scientific">Ramlibacter tataouinensis (strain ATCC BAA-407 / DSM 14655 / LMG 21543 / TTB310)</name>
    <dbReference type="NCBI Taxonomy" id="365046"/>
    <lineage>
        <taxon>Bacteria</taxon>
        <taxon>Pseudomonadati</taxon>
        <taxon>Pseudomonadota</taxon>
        <taxon>Betaproteobacteria</taxon>
        <taxon>Burkholderiales</taxon>
        <taxon>Comamonadaceae</taxon>
        <taxon>Ramlibacter</taxon>
    </lineage>
</organism>
<dbReference type="EMBL" id="CP000245">
    <property type="protein sequence ID" value="AEG91413.1"/>
    <property type="molecule type" value="Genomic_DNA"/>
</dbReference>
<dbReference type="Proteomes" id="UP000008385">
    <property type="component" value="Chromosome"/>
</dbReference>
<evidence type="ECO:0000256" key="5">
    <source>
        <dbReference type="ARBA" id="ARBA00023136"/>
    </source>
</evidence>
<evidence type="ECO:0000256" key="3">
    <source>
        <dbReference type="ARBA" id="ARBA00022692"/>
    </source>
</evidence>
<dbReference type="eggNOG" id="COG2814">
    <property type="taxonomic scope" value="Bacteria"/>
</dbReference>
<keyword evidence="4 6" id="KW-1133">Transmembrane helix</keyword>
<dbReference type="HOGENOM" id="CLU_001265_62_0_4"/>
<name>F5Y5A3_RAMTT</name>
<feature type="transmembrane region" description="Helical" evidence="6">
    <location>
        <begin position="126"/>
        <end position="145"/>
    </location>
</feature>
<feature type="transmembrane region" description="Helical" evidence="6">
    <location>
        <begin position="240"/>
        <end position="264"/>
    </location>
</feature>
<sequence length="394" mass="41881">MVFLAFAFAYFFSALVRAITATLAPTLTQEFALSARELGLLAGGYFLGFSAMQLPLGSWLDRHGPKQVILGFLLVAVAGCIAFSLAASFSTLLAARMLCGVGVGACLMAPLTGFRRWLTPAAQLRANSWMLMTGSLGMVASTLPVQWLVPAVGWRPLFWGLAACILLAMGLIAWKVPAWAPATASTGQGGGYAEVWCHPYFRRLAPIGFFSYGGMVAMQTLWAGPWMVRVAGYEPLQAAAGLFTINLAMLCTFWSWGVLTPWLAARGWGTDRLIAWGLPSSFAVLAFILAAGEGAGAWSWALFCMTCTVVALAQPALGLAFAPALAGRALSAYNLVIFAGVFVIQWGIGLGIDGFAALGLPVKDSFRAALALYLGCSLASWAYFVLSRPDNSRQ</sequence>
<dbReference type="InterPro" id="IPR020846">
    <property type="entry name" value="MFS_dom"/>
</dbReference>
<comment type="subcellular location">
    <subcellularLocation>
        <location evidence="1">Cell membrane</location>
        <topology evidence="1">Multi-pass membrane protein</topology>
    </subcellularLocation>
</comment>
<feature type="domain" description="Major facilitator superfamily (MFS) profile" evidence="7">
    <location>
        <begin position="2"/>
        <end position="394"/>
    </location>
</feature>
<dbReference type="Pfam" id="PF07690">
    <property type="entry name" value="MFS_1"/>
    <property type="match status" value="1"/>
</dbReference>
<feature type="transmembrane region" description="Helical" evidence="6">
    <location>
        <begin position="209"/>
        <end position="228"/>
    </location>
</feature>
<accession>F5Y5A3</accession>
<feature type="transmembrane region" description="Helical" evidence="6">
    <location>
        <begin position="157"/>
        <end position="174"/>
    </location>
</feature>
<feature type="transmembrane region" description="Helical" evidence="6">
    <location>
        <begin position="38"/>
        <end position="56"/>
    </location>
</feature>
<keyword evidence="3 6" id="KW-0812">Transmembrane</keyword>
<dbReference type="InterPro" id="IPR036259">
    <property type="entry name" value="MFS_trans_sf"/>
</dbReference>
<proteinExistence type="predicted"/>
<keyword evidence="5 6" id="KW-0472">Membrane</keyword>
<keyword evidence="9" id="KW-1185">Reference proteome</keyword>
<dbReference type="InterPro" id="IPR011701">
    <property type="entry name" value="MFS"/>
</dbReference>
<dbReference type="GO" id="GO:0005886">
    <property type="term" value="C:plasma membrane"/>
    <property type="evidence" value="ECO:0007669"/>
    <property type="project" value="UniProtKB-SubCell"/>
</dbReference>
<feature type="transmembrane region" description="Helical" evidence="6">
    <location>
        <begin position="68"/>
        <end position="87"/>
    </location>
</feature>
<reference evidence="9" key="1">
    <citation type="submission" date="2006-01" db="EMBL/GenBank/DDBJ databases">
        <title>Genome of the cyst-dividing bacterium Ramlibacter tataouinensis.</title>
        <authorList>
            <person name="Barakat M."/>
            <person name="Ortet P."/>
            <person name="De Luca G."/>
            <person name="Jourlin-Castelli C."/>
            <person name="Ansaldi M."/>
            <person name="Py B."/>
            <person name="Fichant G."/>
            <person name="Coutinho P."/>
            <person name="Voulhoux R."/>
            <person name="Bastien O."/>
            <person name="Roy S."/>
            <person name="Marechal E."/>
            <person name="Henrissat B."/>
            <person name="Quentin Y."/>
            <person name="Noirot P."/>
            <person name="Filloux A."/>
            <person name="Mejean V."/>
            <person name="DuBow M."/>
            <person name="Barras F."/>
            <person name="Heulin T."/>
        </authorList>
    </citation>
    <scope>NUCLEOTIDE SEQUENCE [LARGE SCALE GENOMIC DNA]</scope>
    <source>
        <strain evidence="9">ATCC BAA-407 / DSM 14655 / LMG 21543 / TTB310</strain>
    </source>
</reference>
<evidence type="ECO:0000259" key="7">
    <source>
        <dbReference type="PROSITE" id="PS50850"/>
    </source>
</evidence>
<protein>
    <submittedName>
        <fullName evidence="8">Candidate transporter</fullName>
    </submittedName>
</protein>
<dbReference type="InterPro" id="IPR050189">
    <property type="entry name" value="MFS_Efflux_Transporters"/>
</dbReference>
<evidence type="ECO:0000256" key="1">
    <source>
        <dbReference type="ARBA" id="ARBA00004651"/>
    </source>
</evidence>
<feature type="transmembrane region" description="Helical" evidence="6">
    <location>
        <begin position="333"/>
        <end position="360"/>
    </location>
</feature>
<dbReference type="PATRIC" id="fig|365046.3.peg.352"/>
<feature type="transmembrane region" description="Helical" evidence="6">
    <location>
        <begin position="93"/>
        <end position="114"/>
    </location>
</feature>
<reference evidence="8 9" key="2">
    <citation type="journal article" date="2011" name="PLoS ONE">
        <title>The Cyst-Dividing Bacterium Ramlibacter tataouinensis TTB310 Genome Reveals a Well-Stocked Toolbox for Adaptation to a Desert Environment.</title>
        <authorList>
            <person name="De Luca G."/>
            <person name="Barakat M."/>
            <person name="Ortet P."/>
            <person name="Fochesato S."/>
            <person name="Jourlin-Castelli C."/>
            <person name="Ansaldi M."/>
            <person name="Py B."/>
            <person name="Fichant G."/>
            <person name="Coutinho P.M."/>
            <person name="Voulhoux R."/>
            <person name="Bastien O."/>
            <person name="Marechal E."/>
            <person name="Henrissat B."/>
            <person name="Quentin Y."/>
            <person name="Noirot P."/>
            <person name="Filloux A."/>
            <person name="Mejean V."/>
            <person name="Dubow M.S."/>
            <person name="Barras F."/>
            <person name="Barbe V."/>
            <person name="Weissenbach J."/>
            <person name="Mihalcescu I."/>
            <person name="Vermeglio A."/>
            <person name="Achouak W."/>
            <person name="Heulin T."/>
        </authorList>
    </citation>
    <scope>NUCLEOTIDE SEQUENCE [LARGE SCALE GENOMIC DNA]</scope>
    <source>
        <strain evidence="9">ATCC BAA-407 / DSM 14655 / LMG 21543 / TTB310</strain>
    </source>
</reference>
<dbReference type="PANTHER" id="PTHR43124:SF3">
    <property type="entry name" value="CHLORAMPHENICOL EFFLUX PUMP RV0191"/>
    <property type="match status" value="1"/>
</dbReference>
<dbReference type="GO" id="GO:0022857">
    <property type="term" value="F:transmembrane transporter activity"/>
    <property type="evidence" value="ECO:0007669"/>
    <property type="project" value="InterPro"/>
</dbReference>
<dbReference type="Gene3D" id="1.20.1250.20">
    <property type="entry name" value="MFS general substrate transporter like domains"/>
    <property type="match status" value="1"/>
</dbReference>
<gene>
    <name evidence="8" type="ordered locus">Rta_03430</name>
</gene>
<dbReference type="SUPFAM" id="SSF103473">
    <property type="entry name" value="MFS general substrate transporter"/>
    <property type="match status" value="1"/>
</dbReference>
<feature type="transmembrane region" description="Helical" evidence="6">
    <location>
        <begin position="273"/>
        <end position="291"/>
    </location>
</feature>
<feature type="transmembrane region" description="Helical" evidence="6">
    <location>
        <begin position="366"/>
        <end position="386"/>
    </location>
</feature>
<dbReference type="STRING" id="365046.Rta_03430"/>
<dbReference type="AlphaFoldDB" id="F5Y5A3"/>
<evidence type="ECO:0000313" key="8">
    <source>
        <dbReference type="EMBL" id="AEG91413.1"/>
    </source>
</evidence>
<dbReference type="PANTHER" id="PTHR43124">
    <property type="entry name" value="PURINE EFFLUX PUMP PBUE"/>
    <property type="match status" value="1"/>
</dbReference>